<sequence length="63" mass="7345">MAEIRIERKKNNSLWIWVLVLILLALVAWAVYEFAFDRNEVETIEVNPSTGMVLPETLHYQVA</sequence>
<keyword evidence="1" id="KW-0472">Membrane</keyword>
<organism evidence="2 3">
    <name type="scientific">Pontibacter diazotrophicus</name>
    <dbReference type="NCBI Taxonomy" id="1400979"/>
    <lineage>
        <taxon>Bacteria</taxon>
        <taxon>Pseudomonadati</taxon>
        <taxon>Bacteroidota</taxon>
        <taxon>Cytophagia</taxon>
        <taxon>Cytophagales</taxon>
        <taxon>Hymenobacteraceae</taxon>
        <taxon>Pontibacter</taxon>
    </lineage>
</organism>
<keyword evidence="3" id="KW-1185">Reference proteome</keyword>
<name>A0A3D8L9Y9_9BACT</name>
<reference evidence="3" key="1">
    <citation type="submission" date="2018-08" db="EMBL/GenBank/DDBJ databases">
        <authorList>
            <person name="Liu Z.-W."/>
            <person name="Du Z.-J."/>
        </authorList>
    </citation>
    <scope>NUCLEOTIDE SEQUENCE [LARGE SCALE GENOMIC DNA]</scope>
    <source>
        <strain evidence="3">H4X</strain>
    </source>
</reference>
<keyword evidence="1" id="KW-0812">Transmembrane</keyword>
<accession>A0A3D8L9Y9</accession>
<keyword evidence="1" id="KW-1133">Transmembrane helix</keyword>
<dbReference type="Proteomes" id="UP000256708">
    <property type="component" value="Unassembled WGS sequence"/>
</dbReference>
<evidence type="ECO:0000313" key="2">
    <source>
        <dbReference type="EMBL" id="RDV14239.1"/>
    </source>
</evidence>
<dbReference type="EMBL" id="QRGR01000017">
    <property type="protein sequence ID" value="RDV14239.1"/>
    <property type="molecule type" value="Genomic_DNA"/>
</dbReference>
<dbReference type="RefSeq" id="WP_115566530.1">
    <property type="nucleotide sequence ID" value="NZ_QRGR01000017.1"/>
</dbReference>
<comment type="caution">
    <text evidence="2">The sequence shown here is derived from an EMBL/GenBank/DDBJ whole genome shotgun (WGS) entry which is preliminary data.</text>
</comment>
<gene>
    <name evidence="2" type="ORF">DXT99_15725</name>
</gene>
<dbReference type="AlphaFoldDB" id="A0A3D8L9Y9"/>
<dbReference type="OrthoDB" id="854051at2"/>
<feature type="transmembrane region" description="Helical" evidence="1">
    <location>
        <begin position="12"/>
        <end position="32"/>
    </location>
</feature>
<protein>
    <recommendedName>
        <fullName evidence="4">HlyD family secretion protein</fullName>
    </recommendedName>
</protein>
<evidence type="ECO:0008006" key="4">
    <source>
        <dbReference type="Google" id="ProtNLM"/>
    </source>
</evidence>
<evidence type="ECO:0000313" key="3">
    <source>
        <dbReference type="Proteomes" id="UP000256708"/>
    </source>
</evidence>
<evidence type="ECO:0000256" key="1">
    <source>
        <dbReference type="SAM" id="Phobius"/>
    </source>
</evidence>
<proteinExistence type="predicted"/>